<keyword evidence="1" id="KW-0812">Transmembrane</keyword>
<gene>
    <name evidence="2" type="ORF">AAJ76_1000064609</name>
</gene>
<evidence type="ECO:0000256" key="1">
    <source>
        <dbReference type="SAM" id="Phobius"/>
    </source>
</evidence>
<dbReference type="RefSeq" id="XP_024331634.1">
    <property type="nucleotide sequence ID" value="XM_024473538.1"/>
</dbReference>
<dbReference type="Proteomes" id="UP000034350">
    <property type="component" value="Unassembled WGS sequence"/>
</dbReference>
<feature type="transmembrane region" description="Helical" evidence="1">
    <location>
        <begin position="120"/>
        <end position="141"/>
    </location>
</feature>
<protein>
    <submittedName>
        <fullName evidence="2">Uncharacterized protein</fullName>
    </submittedName>
</protein>
<keyword evidence="1" id="KW-1133">Transmembrane helix</keyword>
<sequence length="211" mass="23458">MNMISNFCFILSSTLKSSQSNLLFSIIAVIDLILLLYVVHSGAENLKKHISFILLSHGTVISLKELFNLSIFTSLILSLITILIYYNITYNTIMVRLICLINCILLVVVIKTNIVSRDIFSPIFCLRALFFTSCLIGILAITSLNVTLKIHTALVGFIVCTYILTGVAGINLLEFNTTDPNGNVIENKNGLFTSMISICILLALFYIEFAF</sequence>
<dbReference type="VEuPathDB" id="MicrosporidiaDB:G9O61_00g003090"/>
<dbReference type="EMBL" id="JPQZ01000010">
    <property type="protein sequence ID" value="KKO75892.1"/>
    <property type="molecule type" value="Genomic_DNA"/>
</dbReference>
<evidence type="ECO:0000313" key="3">
    <source>
        <dbReference type="Proteomes" id="UP000034350"/>
    </source>
</evidence>
<organism evidence="2 3">
    <name type="scientific">Vairimorpha ceranae</name>
    <dbReference type="NCBI Taxonomy" id="40302"/>
    <lineage>
        <taxon>Eukaryota</taxon>
        <taxon>Fungi</taxon>
        <taxon>Fungi incertae sedis</taxon>
        <taxon>Microsporidia</taxon>
        <taxon>Nosematidae</taxon>
        <taxon>Vairimorpha</taxon>
    </lineage>
</organism>
<proteinExistence type="predicted"/>
<keyword evidence="1" id="KW-0472">Membrane</keyword>
<keyword evidence="3" id="KW-1185">Reference proteome</keyword>
<reference evidence="2 3" key="1">
    <citation type="journal article" date="2015" name="Environ. Microbiol.">
        <title>Genome analyses suggest the presence of polyploidy and recent human-driven expansions in eight global populations of the honeybee pathogen Nosema ceranae.</title>
        <authorList>
            <person name="Pelin A."/>
            <person name="Selman M."/>
            <person name="Aris-Brosou S."/>
            <person name="Farinelli L."/>
            <person name="Corradi N."/>
        </authorList>
    </citation>
    <scope>NUCLEOTIDE SEQUENCE [LARGE SCALE GENOMIC DNA]</scope>
    <source>
        <strain evidence="2 3">PA08 1199</strain>
    </source>
</reference>
<feature type="transmembrane region" description="Helical" evidence="1">
    <location>
        <begin position="190"/>
        <end position="209"/>
    </location>
</feature>
<feature type="transmembrane region" description="Helical" evidence="1">
    <location>
        <begin position="21"/>
        <end position="39"/>
    </location>
</feature>
<comment type="caution">
    <text evidence="2">The sequence shown here is derived from an EMBL/GenBank/DDBJ whole genome shotgun (WGS) entry which is preliminary data.</text>
</comment>
<feature type="transmembrane region" description="Helical" evidence="1">
    <location>
        <begin position="66"/>
        <end position="86"/>
    </location>
</feature>
<feature type="transmembrane region" description="Helical" evidence="1">
    <location>
        <begin position="93"/>
        <end position="114"/>
    </location>
</feature>
<name>A0A0F9YTS9_9MICR</name>
<dbReference type="AlphaFoldDB" id="A0A0F9YTS9"/>
<feature type="transmembrane region" description="Helical" evidence="1">
    <location>
        <begin position="153"/>
        <end position="170"/>
    </location>
</feature>
<accession>A0A0F9YTS9</accession>
<dbReference type="VEuPathDB" id="MicrosporidiaDB:AAJ76_1000064609"/>
<dbReference type="GeneID" id="36318432"/>
<evidence type="ECO:0000313" key="2">
    <source>
        <dbReference type="EMBL" id="KKO75892.1"/>
    </source>
</evidence>
<dbReference type="VEuPathDB" id="MicrosporidiaDB:NCER_101415"/>